<protein>
    <submittedName>
        <fullName evidence="2">SFRICE_012805</fullName>
    </submittedName>
</protein>
<evidence type="ECO:0000313" key="2">
    <source>
        <dbReference type="EMBL" id="SOQ47453.1"/>
    </source>
</evidence>
<feature type="region of interest" description="Disordered" evidence="1">
    <location>
        <begin position="281"/>
        <end position="302"/>
    </location>
</feature>
<dbReference type="EMBL" id="ODYU01005997">
    <property type="protein sequence ID" value="SOQ47453.1"/>
    <property type="molecule type" value="Genomic_DNA"/>
</dbReference>
<feature type="compositionally biased region" description="Low complexity" evidence="1">
    <location>
        <begin position="38"/>
        <end position="55"/>
    </location>
</feature>
<accession>A0A2H1W349</accession>
<feature type="region of interest" description="Disordered" evidence="1">
    <location>
        <begin position="1"/>
        <end position="86"/>
    </location>
</feature>
<feature type="compositionally biased region" description="Polar residues" evidence="1">
    <location>
        <begin position="320"/>
        <end position="337"/>
    </location>
</feature>
<feature type="compositionally biased region" description="Pro residues" evidence="1">
    <location>
        <begin position="56"/>
        <end position="79"/>
    </location>
</feature>
<sequence>METNVCRVVTRPRGAPAPPHSAASTPAPHDLSKHTTTAAQPAPAAPAVPVAQPAPVSQPAPAPVPAPAPAPRGPHPPPARSGSTAHLVPAAAPAHALLSVAHALLCPANALAATLLPACVQEPTADLDVLPIEEPMMPTDDVSDLKDVFDAINRLCETMRTSTYDEVADDSPEEDNADEVVDTVSSNVVSVVERVSQVEVESEAAHVVECDAELVSPTEVSLRTIEAYRAERWSDALVSPPTDETDTFPSDTEPVNAACEPVSEMYYTASSEVSLLSDIEVPDRPPVEDEGASDAKDKEERKEVVIAGHVAAMRERFESMTRTNTPCPDLARSTSPSLDVFRNITPSPDLLG</sequence>
<evidence type="ECO:0000256" key="1">
    <source>
        <dbReference type="SAM" id="MobiDB-lite"/>
    </source>
</evidence>
<reference evidence="2" key="1">
    <citation type="submission" date="2016-07" db="EMBL/GenBank/DDBJ databases">
        <authorList>
            <person name="Bretaudeau A."/>
        </authorList>
    </citation>
    <scope>NUCLEOTIDE SEQUENCE</scope>
    <source>
        <strain evidence="2">Rice</strain>
        <tissue evidence="2">Whole body</tissue>
    </source>
</reference>
<proteinExistence type="predicted"/>
<organism evidence="2">
    <name type="scientific">Spodoptera frugiperda</name>
    <name type="common">Fall armyworm</name>
    <dbReference type="NCBI Taxonomy" id="7108"/>
    <lineage>
        <taxon>Eukaryota</taxon>
        <taxon>Metazoa</taxon>
        <taxon>Ecdysozoa</taxon>
        <taxon>Arthropoda</taxon>
        <taxon>Hexapoda</taxon>
        <taxon>Insecta</taxon>
        <taxon>Pterygota</taxon>
        <taxon>Neoptera</taxon>
        <taxon>Endopterygota</taxon>
        <taxon>Lepidoptera</taxon>
        <taxon>Glossata</taxon>
        <taxon>Ditrysia</taxon>
        <taxon>Noctuoidea</taxon>
        <taxon>Noctuidae</taxon>
        <taxon>Amphipyrinae</taxon>
        <taxon>Spodoptera</taxon>
    </lineage>
</organism>
<name>A0A2H1W349_SPOFR</name>
<dbReference type="AlphaFoldDB" id="A0A2H1W349"/>
<feature type="region of interest" description="Disordered" evidence="1">
    <location>
        <begin position="319"/>
        <end position="352"/>
    </location>
</feature>
<feature type="compositionally biased region" description="Low complexity" evidence="1">
    <location>
        <begin position="20"/>
        <end position="29"/>
    </location>
</feature>
<gene>
    <name evidence="2" type="ORF">SFRICE_012805</name>
</gene>